<dbReference type="Proteomes" id="UP000201519">
    <property type="component" value="Segment"/>
</dbReference>
<dbReference type="InterPro" id="IPR005835">
    <property type="entry name" value="NTP_transferase_dom"/>
</dbReference>
<evidence type="ECO:0000313" key="8">
    <source>
        <dbReference type="EMBL" id="AKI79476.1"/>
    </source>
</evidence>
<dbReference type="RefSeq" id="YP_003987216.1">
    <property type="nucleotide sequence ID" value="NC_014649.1"/>
</dbReference>
<evidence type="ECO:0000313" key="12">
    <source>
        <dbReference type="Proteomes" id="UP000241474"/>
    </source>
</evidence>
<dbReference type="EC" id="2.7.7.23" evidence="1"/>
<evidence type="ECO:0000256" key="4">
    <source>
        <dbReference type="ARBA" id="ARBA00048493"/>
    </source>
</evidence>
<comment type="catalytic activity">
    <reaction evidence="4">
        <text>N-acetyl-alpha-D-glucosamine 1-phosphate + UTP + H(+) = UDP-N-acetyl-alpha-D-glucosamine + diphosphate</text>
        <dbReference type="Rhea" id="RHEA:13509"/>
        <dbReference type="ChEBI" id="CHEBI:15378"/>
        <dbReference type="ChEBI" id="CHEBI:33019"/>
        <dbReference type="ChEBI" id="CHEBI:46398"/>
        <dbReference type="ChEBI" id="CHEBI:57705"/>
        <dbReference type="ChEBI" id="CHEBI:57776"/>
        <dbReference type="EC" id="2.7.7.23"/>
    </reaction>
</comment>
<dbReference type="EMBL" id="KM982403">
    <property type="protein sequence ID" value="AKI81367.1"/>
    <property type="molecule type" value="Genomic_DNA"/>
</dbReference>
<dbReference type="Proteomes" id="UP000240552">
    <property type="component" value="Segment"/>
</dbReference>
<dbReference type="Gene3D" id="3.90.550.10">
    <property type="entry name" value="Spore Coat Polysaccharide Biosynthesis Protein SpsA, Chain A"/>
    <property type="match status" value="1"/>
</dbReference>
<evidence type="ECO:0000313" key="7">
    <source>
        <dbReference type="EMBL" id="AEJ34931.1"/>
    </source>
</evidence>
<dbReference type="Proteomes" id="UP000274448">
    <property type="component" value="Segment"/>
</dbReference>
<organism evidence="6 10">
    <name type="scientific">Acanthamoeba polyphaga mimivirus</name>
    <name type="common">APMV</name>
    <dbReference type="NCBI Taxonomy" id="212035"/>
    <lineage>
        <taxon>Viruses</taxon>
        <taxon>Varidnaviria</taxon>
        <taxon>Bamfordvirae</taxon>
        <taxon>Nucleocytoviricota</taxon>
        <taxon>Megaviricetes</taxon>
        <taxon>Imitervirales</taxon>
        <taxon>Mimiviridae</taxon>
        <taxon>Megamimivirinae</taxon>
        <taxon>Mimivirus</taxon>
        <taxon>Mimivirus bradfordmassiliense</taxon>
    </lineage>
</organism>
<feature type="domain" description="Nucleotidyl transferase" evidence="5">
    <location>
        <begin position="14"/>
        <end position="219"/>
    </location>
</feature>
<sequence>MGKTNVSHKLYITLLAGGMGKRMQSNLPKVLHKVNGETMIVRLMKQVIKLNPDKILVVVGKFYSEISSEIKQHINDNRIEFVVQKEPLGTGDAVKCTLPLLINDNIDNIILNGDVPMIQHSTIKNIYNYYLETKSKLLITSIHLSNPTGCGRIILDENFGFSEIIEEKDCTEDQKKLTLVNCGIYVCNSKILKQSIPQISNNNSQKEYYLTDLVKIYNNEPSNNINLFILPRNKEIEIYNINTKEQLEYIESVSK</sequence>
<dbReference type="Proteomes" id="UP000241474">
    <property type="component" value="Segment"/>
</dbReference>
<dbReference type="EMBL" id="HQ336222">
    <property type="protein sequence ID" value="ADO18791.1"/>
    <property type="molecule type" value="Genomic_DNA"/>
</dbReference>
<accession>E3VZS1</accession>
<dbReference type="Pfam" id="PF00483">
    <property type="entry name" value="NTP_transferase"/>
    <property type="match status" value="1"/>
</dbReference>
<evidence type="ECO:0000313" key="6">
    <source>
        <dbReference type="EMBL" id="ADO18791.1"/>
    </source>
</evidence>
<evidence type="ECO:0000256" key="1">
    <source>
        <dbReference type="ARBA" id="ARBA00012457"/>
    </source>
</evidence>
<evidence type="ECO:0000256" key="2">
    <source>
        <dbReference type="ARBA" id="ARBA00022679"/>
    </source>
</evidence>
<keyword evidence="3 6" id="KW-0548">Nucleotidyltransferase</keyword>
<dbReference type="InterPro" id="IPR029044">
    <property type="entry name" value="Nucleotide-diphossugar_trans"/>
</dbReference>
<keyword evidence="2 6" id="KW-0808">Transferase</keyword>
<keyword evidence="10" id="KW-1185">Reference proteome</keyword>
<evidence type="ECO:0000313" key="9">
    <source>
        <dbReference type="EMBL" id="AKI81367.1"/>
    </source>
</evidence>
<dbReference type="SMR" id="A0A0G2Y8M0"/>
<dbReference type="EMBL" id="KM982401">
    <property type="protein sequence ID" value="AKI79476.1"/>
    <property type="molecule type" value="Genomic_DNA"/>
</dbReference>
<name>A0A0G2Y8M0_MIMIV</name>
<dbReference type="KEGG" id="vg:9925340"/>
<evidence type="ECO:0000259" key="5">
    <source>
        <dbReference type="Pfam" id="PF00483"/>
    </source>
</evidence>
<accession>A0A0G2Y8M0</accession>
<reference evidence="12 13" key="3">
    <citation type="submission" date="2014-10" db="EMBL/GenBank/DDBJ databases">
        <title>Pan-genome analysis of Brazilian lineage A amoebal mimiviruses.</title>
        <authorList>
            <person name="Assis F.L."/>
            <person name="Abrahao J.S."/>
            <person name="Kroon E.G."/>
            <person name="Dornas F.P."/>
            <person name="Andrade K.R."/>
            <person name="Borato P.V.M."/>
            <person name="Pilotto M.R."/>
            <person name="Benamar S."/>
            <person name="LaScola B."/>
            <person name="Colson P."/>
        </authorList>
    </citation>
    <scope>NUCLEOTIDE SEQUENCE [LARGE SCALE GENOMIC DNA]</scope>
    <source>
        <strain evidence="9 13">Amazonia</strain>
        <strain evidence="8 12">Oyster</strain>
    </source>
</reference>
<dbReference type="PANTHER" id="PTHR43584">
    <property type="entry name" value="NUCLEOTIDYL TRANSFERASE"/>
    <property type="match status" value="1"/>
</dbReference>
<dbReference type="EMBL" id="JN036606">
    <property type="protein sequence ID" value="AEJ34931.1"/>
    <property type="molecule type" value="Genomic_DNA"/>
</dbReference>
<evidence type="ECO:0000313" key="11">
    <source>
        <dbReference type="Proteomes" id="UP000240552"/>
    </source>
</evidence>
<protein>
    <recommendedName>
        <fullName evidence="1">UDP-N-acetylglucosamine diphosphorylase</fullName>
        <ecNumber evidence="1">2.7.7.23</ecNumber>
    </recommendedName>
</protein>
<gene>
    <name evidence="6" type="primary">R689</name>
    <name evidence="7" type="ORF">MIMI_R689</name>
</gene>
<dbReference type="OrthoDB" id="30955at10239"/>
<evidence type="ECO:0000256" key="3">
    <source>
        <dbReference type="ARBA" id="ARBA00022695"/>
    </source>
</evidence>
<evidence type="ECO:0000313" key="10">
    <source>
        <dbReference type="Proteomes" id="UP000201519"/>
    </source>
</evidence>
<dbReference type="CDD" id="cd02540">
    <property type="entry name" value="GT2_GlmU_N_bac"/>
    <property type="match status" value="1"/>
</dbReference>
<organismHost>
    <name type="scientific">Acanthamoeba polyphaga</name>
    <name type="common">Amoeba</name>
    <dbReference type="NCBI Taxonomy" id="5757"/>
</organismHost>
<reference evidence="7 11" key="1">
    <citation type="journal article" date="2011" name="Proc. Natl. Acad. Sci. U.S.A.">
        <title>Mimivirus shows dramatic genome reduction after intraamoebal culture.</title>
        <authorList>
            <person name="Boyer M."/>
            <person name="Azza S."/>
            <person name="Barrassi L."/>
            <person name="Klose T."/>
            <person name="Campocasso A."/>
            <person name="Pagnier I."/>
            <person name="Fournous G."/>
            <person name="Borg A."/>
            <person name="Robert C."/>
            <person name="Zhang X."/>
            <person name="Desnues C."/>
            <person name="Henrissat B."/>
            <person name="Rossmann M.G."/>
            <person name="La Scola B."/>
            <person name="Raoult D."/>
        </authorList>
    </citation>
    <scope>NUCLEOTIDE SEQUENCE [LARGE SCALE GENOMIC DNA]</scope>
    <source>
        <strain evidence="7">M4</strain>
    </source>
</reference>
<evidence type="ECO:0000313" key="13">
    <source>
        <dbReference type="Proteomes" id="UP000274448"/>
    </source>
</evidence>
<dbReference type="SUPFAM" id="SSF53448">
    <property type="entry name" value="Nucleotide-diphospho-sugar transferases"/>
    <property type="match status" value="1"/>
</dbReference>
<dbReference type="PANTHER" id="PTHR43584:SF3">
    <property type="entry name" value="BIFUNCTIONAL PROTEIN GLMU"/>
    <property type="match status" value="1"/>
</dbReference>
<dbReference type="GeneID" id="9925340"/>
<dbReference type="InterPro" id="IPR050065">
    <property type="entry name" value="GlmU-like"/>
</dbReference>
<dbReference type="GO" id="GO:0003977">
    <property type="term" value="F:UDP-N-acetylglucosamine diphosphorylase activity"/>
    <property type="evidence" value="ECO:0007669"/>
    <property type="project" value="UniProtKB-EC"/>
</dbReference>
<proteinExistence type="predicted"/>
<reference evidence="6 10" key="2">
    <citation type="journal article" date="2011" name="Virol. J.">
        <title>Breaking the 1000-gene barrier for Mimivirus using ultra-deep genome and transcriptome sequencing.</title>
        <authorList>
            <person name="Legendre M."/>
            <person name="Santini S."/>
            <person name="Rico A."/>
            <person name="Abergel C."/>
            <person name="Claverie J.M."/>
        </authorList>
    </citation>
    <scope>NUCLEOTIDE SEQUENCE [LARGE SCALE GENOMIC DNA]</scope>
</reference>